<organism evidence="1 2">
    <name type="scientific">Onchocerca ochengi</name>
    <name type="common">Filarial nematode worm</name>
    <dbReference type="NCBI Taxonomy" id="42157"/>
    <lineage>
        <taxon>Eukaryota</taxon>
        <taxon>Metazoa</taxon>
        <taxon>Ecdysozoa</taxon>
        <taxon>Nematoda</taxon>
        <taxon>Chromadorea</taxon>
        <taxon>Rhabditida</taxon>
        <taxon>Spirurina</taxon>
        <taxon>Spiruromorpha</taxon>
        <taxon>Filarioidea</taxon>
        <taxon>Onchocercidae</taxon>
        <taxon>Onchocerca</taxon>
    </lineage>
</organism>
<dbReference type="AlphaFoldDB" id="A0A3P7NM42"/>
<accession>A0A3P7NM42</accession>
<protein>
    <submittedName>
        <fullName evidence="1">Uncharacterized protein</fullName>
    </submittedName>
</protein>
<reference evidence="1 2" key="1">
    <citation type="submission" date="2018-08" db="EMBL/GenBank/DDBJ databases">
        <authorList>
            <person name="Laetsch R D."/>
            <person name="Stevens L."/>
            <person name="Kumar S."/>
            <person name="Blaxter L. M."/>
        </authorList>
    </citation>
    <scope>NUCLEOTIDE SEQUENCE [LARGE SCALE GENOMIC DNA]</scope>
</reference>
<dbReference type="PANTHER" id="PTHR22955">
    <property type="entry name" value="RETROTRANSPOSON"/>
    <property type="match status" value="1"/>
</dbReference>
<dbReference type="PANTHER" id="PTHR22955:SF65">
    <property type="entry name" value="INTEGRASE CATALYTIC DOMAIN-CONTAINING PROTEIN"/>
    <property type="match status" value="1"/>
</dbReference>
<feature type="non-terminal residue" evidence="1">
    <location>
        <position position="1"/>
    </location>
</feature>
<proteinExistence type="predicted"/>
<sequence length="70" mass="8438">LWSDSKCALYWIKNSTKLLPRFVQNRVEEIRKAKFVFRYIPSEQNPVDIATKGLSPKRLRNYKLWWKGPQ</sequence>
<dbReference type="Proteomes" id="UP000271087">
    <property type="component" value="Unassembled WGS sequence"/>
</dbReference>
<keyword evidence="2" id="KW-1185">Reference proteome</keyword>
<dbReference type="EMBL" id="UYRW01020087">
    <property type="protein sequence ID" value="VDN06496.1"/>
    <property type="molecule type" value="Genomic_DNA"/>
</dbReference>
<evidence type="ECO:0000313" key="2">
    <source>
        <dbReference type="Proteomes" id="UP000271087"/>
    </source>
</evidence>
<evidence type="ECO:0000313" key="1">
    <source>
        <dbReference type="EMBL" id="VDN06496.1"/>
    </source>
</evidence>
<gene>
    <name evidence="1" type="ORF">NOO_LOCUS13864</name>
</gene>
<dbReference type="OrthoDB" id="5872779at2759"/>
<name>A0A3P7NM42_ONCOC</name>